<sequence length="336" mass="37855">MAEVATSTQAETQTDSWDTSAKPAENDGRPDSCGGEEDSKPTMQIHRDRRDSEVSQRPDAEAPPAKRQRTFGAEEKKRGQRLFGNLMGTLAKFGKEEKTRNSTEKARKRDELANRVAMKIRSESSRVHEITGLTREIKAYRIEIERKKQEMNIREMQLKTKTRQLPKMSRSLLTSSPDWLTAAIATATVLPVSYGPARDKATAEKAKPLVYLPHKLLPEQEDIIDDQIDKINKLLDDEEDDFDDYQALTKKAIVELEEKKAAAEEKLGKYRREDADRAAEKLGSAIPDLPTPPSVKAEVDSGDIDMQDVARASGRPPIPEREERSESRVAGEEVEW</sequence>
<accession>A0ACC2XBR3</accession>
<dbReference type="Proteomes" id="UP001243375">
    <property type="component" value="Unassembled WGS sequence"/>
</dbReference>
<evidence type="ECO:0000313" key="2">
    <source>
        <dbReference type="Proteomes" id="UP001243375"/>
    </source>
</evidence>
<proteinExistence type="predicted"/>
<gene>
    <name evidence="1" type="ORF">QFC22_002743</name>
</gene>
<name>A0ACC2XBR3_9TREE</name>
<dbReference type="EMBL" id="JASBWU010000006">
    <property type="protein sequence ID" value="KAJ9120809.1"/>
    <property type="molecule type" value="Genomic_DNA"/>
</dbReference>
<evidence type="ECO:0000313" key="1">
    <source>
        <dbReference type="EMBL" id="KAJ9120809.1"/>
    </source>
</evidence>
<organism evidence="1 2">
    <name type="scientific">Naganishia vaughanmartiniae</name>
    <dbReference type="NCBI Taxonomy" id="1424756"/>
    <lineage>
        <taxon>Eukaryota</taxon>
        <taxon>Fungi</taxon>
        <taxon>Dikarya</taxon>
        <taxon>Basidiomycota</taxon>
        <taxon>Agaricomycotina</taxon>
        <taxon>Tremellomycetes</taxon>
        <taxon>Filobasidiales</taxon>
        <taxon>Filobasidiaceae</taxon>
        <taxon>Naganishia</taxon>
    </lineage>
</organism>
<reference evidence="1" key="1">
    <citation type="submission" date="2023-04" db="EMBL/GenBank/DDBJ databases">
        <title>Draft Genome sequencing of Naganishia species isolated from polar environments using Oxford Nanopore Technology.</title>
        <authorList>
            <person name="Leo P."/>
            <person name="Venkateswaran K."/>
        </authorList>
    </citation>
    <scope>NUCLEOTIDE SEQUENCE</scope>
    <source>
        <strain evidence="1">MNA-CCFEE 5425</strain>
    </source>
</reference>
<protein>
    <submittedName>
        <fullName evidence="1">Uncharacterized protein</fullName>
    </submittedName>
</protein>
<keyword evidence="2" id="KW-1185">Reference proteome</keyword>
<comment type="caution">
    <text evidence="1">The sequence shown here is derived from an EMBL/GenBank/DDBJ whole genome shotgun (WGS) entry which is preliminary data.</text>
</comment>